<reference evidence="6 7" key="1">
    <citation type="submission" date="2014-03" db="EMBL/GenBank/DDBJ databases">
        <title>Complete genome sequence of the Radio-Resistant Rubrobacter radiotolerans RSPS-4.</title>
        <authorList>
            <person name="Egas C.C."/>
            <person name="Barroso C.C."/>
            <person name="Froufe H.J.C."/>
            <person name="Pacheco J.J."/>
            <person name="Albuquerque L.L."/>
            <person name="da Costa M.M.S."/>
        </authorList>
    </citation>
    <scope>NUCLEOTIDE SEQUENCE [LARGE SCALE GENOMIC DNA]</scope>
    <source>
        <strain evidence="6 7">RSPS-4</strain>
        <plasmid evidence="6 7">2</plasmid>
    </source>
</reference>
<evidence type="ECO:0000256" key="3">
    <source>
        <dbReference type="ARBA" id="ARBA00023002"/>
    </source>
</evidence>
<keyword evidence="2 4" id="KW-0862">Zinc</keyword>
<dbReference type="InterPro" id="IPR036291">
    <property type="entry name" value="NAD(P)-bd_dom_sf"/>
</dbReference>
<evidence type="ECO:0000313" key="6">
    <source>
        <dbReference type="EMBL" id="AHY48300.1"/>
    </source>
</evidence>
<dbReference type="HOGENOM" id="CLU_026673_11_0_11"/>
<evidence type="ECO:0000313" key="7">
    <source>
        <dbReference type="Proteomes" id="UP000025229"/>
    </source>
</evidence>
<dbReference type="Gene3D" id="3.90.180.10">
    <property type="entry name" value="Medium-chain alcohol dehydrogenases, catalytic domain"/>
    <property type="match status" value="1"/>
</dbReference>
<dbReference type="GO" id="GO:0016491">
    <property type="term" value="F:oxidoreductase activity"/>
    <property type="evidence" value="ECO:0007669"/>
    <property type="project" value="UniProtKB-KW"/>
</dbReference>
<dbReference type="KEGG" id="rrd:RradSPS_3017"/>
<dbReference type="eggNOG" id="COG1063">
    <property type="taxonomic scope" value="Bacteria"/>
</dbReference>
<dbReference type="GO" id="GO:0008270">
    <property type="term" value="F:zinc ion binding"/>
    <property type="evidence" value="ECO:0007669"/>
    <property type="project" value="InterPro"/>
</dbReference>
<geneLocation type="plasmid" evidence="6">
    <name>2</name>
</geneLocation>
<dbReference type="RefSeq" id="WP_041339057.1">
    <property type="nucleotide sequence ID" value="NZ_CP007516.1"/>
</dbReference>
<proteinExistence type="inferred from homology"/>
<dbReference type="Proteomes" id="UP000025229">
    <property type="component" value="Plasmid 2"/>
</dbReference>
<evidence type="ECO:0000256" key="1">
    <source>
        <dbReference type="ARBA" id="ARBA00022723"/>
    </source>
</evidence>
<protein>
    <submittedName>
        <fullName evidence="6">Threonine dehydrogenase and related Zn-dependent dehydrogenase</fullName>
    </submittedName>
</protein>
<dbReference type="Gene3D" id="3.40.50.720">
    <property type="entry name" value="NAD(P)-binding Rossmann-like Domain"/>
    <property type="match status" value="1"/>
</dbReference>
<evidence type="ECO:0000256" key="4">
    <source>
        <dbReference type="RuleBase" id="RU361277"/>
    </source>
</evidence>
<dbReference type="InterPro" id="IPR002328">
    <property type="entry name" value="ADH_Zn_CS"/>
</dbReference>
<dbReference type="PATRIC" id="fig|42256.3.peg.3065"/>
<dbReference type="InterPro" id="IPR020843">
    <property type="entry name" value="ER"/>
</dbReference>
<dbReference type="PANTHER" id="PTHR43401">
    <property type="entry name" value="L-THREONINE 3-DEHYDROGENASE"/>
    <property type="match status" value="1"/>
</dbReference>
<dbReference type="EMBL" id="CP007516">
    <property type="protein sequence ID" value="AHY48300.1"/>
    <property type="molecule type" value="Genomic_DNA"/>
</dbReference>
<dbReference type="InterPro" id="IPR050129">
    <property type="entry name" value="Zn_alcohol_dh"/>
</dbReference>
<name>A0A023X8C5_RUBRA</name>
<dbReference type="PROSITE" id="PS00059">
    <property type="entry name" value="ADH_ZINC"/>
    <property type="match status" value="1"/>
</dbReference>
<comment type="similarity">
    <text evidence="4">Belongs to the zinc-containing alcohol dehydrogenase family.</text>
</comment>
<feature type="domain" description="Enoyl reductase (ER)" evidence="5">
    <location>
        <begin position="8"/>
        <end position="341"/>
    </location>
</feature>
<keyword evidence="3" id="KW-0560">Oxidoreductase</keyword>
<comment type="cofactor">
    <cofactor evidence="4">
        <name>Zn(2+)</name>
        <dbReference type="ChEBI" id="CHEBI:29105"/>
    </cofactor>
</comment>
<dbReference type="OrthoDB" id="9797931at2"/>
<keyword evidence="1 4" id="KW-0479">Metal-binding</keyword>
<keyword evidence="7" id="KW-1185">Reference proteome</keyword>
<gene>
    <name evidence="6" type="ORF">RradSPS_3017</name>
</gene>
<dbReference type="Pfam" id="PF08240">
    <property type="entry name" value="ADH_N"/>
    <property type="match status" value="1"/>
</dbReference>
<organism evidence="6 7">
    <name type="scientific">Rubrobacter radiotolerans</name>
    <name type="common">Arthrobacter radiotolerans</name>
    <dbReference type="NCBI Taxonomy" id="42256"/>
    <lineage>
        <taxon>Bacteria</taxon>
        <taxon>Bacillati</taxon>
        <taxon>Actinomycetota</taxon>
        <taxon>Rubrobacteria</taxon>
        <taxon>Rubrobacterales</taxon>
        <taxon>Rubrobacteraceae</taxon>
        <taxon>Rubrobacter</taxon>
    </lineage>
</organism>
<accession>A0A023X8C5</accession>
<dbReference type="PANTHER" id="PTHR43401:SF2">
    <property type="entry name" value="L-THREONINE 3-DEHYDROGENASE"/>
    <property type="match status" value="1"/>
</dbReference>
<keyword evidence="6" id="KW-0614">Plasmid</keyword>
<dbReference type="SMART" id="SM00829">
    <property type="entry name" value="PKS_ER"/>
    <property type="match status" value="1"/>
</dbReference>
<evidence type="ECO:0000259" key="5">
    <source>
        <dbReference type="SMART" id="SM00829"/>
    </source>
</evidence>
<dbReference type="InterPro" id="IPR013149">
    <property type="entry name" value="ADH-like_C"/>
</dbReference>
<evidence type="ECO:0000256" key="2">
    <source>
        <dbReference type="ARBA" id="ARBA00022833"/>
    </source>
</evidence>
<dbReference type="SUPFAM" id="SSF51735">
    <property type="entry name" value="NAD(P)-binding Rossmann-fold domains"/>
    <property type="match status" value="1"/>
</dbReference>
<dbReference type="AlphaFoldDB" id="A0A023X8C5"/>
<dbReference type="Pfam" id="PF00107">
    <property type="entry name" value="ADH_zinc_N"/>
    <property type="match status" value="1"/>
</dbReference>
<sequence>MIAAVFHGIERVDVEEVDKPSAGSGEVVVKVGANTICGTDVRILRGQKTKGITPPVVLGHELAGSVAEVGKDVEGFEAGDAVVVSPQIPCGRCARCRRDLENFCVNIRILGYDVPGGLAEYVKVPREAVAAGCIFPASGSSSFEELALAEPLACCINGHEKSGTGLGDTVVVLGAGPIGLFHLQLSLLAGARDVIVSEPSRERREAARSFGATQAVEPEELAETVQIVTDGEGADVAVVCIGIPDLVNEAIRLARPGGRVNVFAGLSGAGWAEVEANLIHYKELVVTGSANSRRRDFETAISLIEGGRVDARRMVTHRYPLAEAVRAIEKSASGEAIKVAVTPGG</sequence>
<dbReference type="SUPFAM" id="SSF50129">
    <property type="entry name" value="GroES-like"/>
    <property type="match status" value="1"/>
</dbReference>
<dbReference type="InterPro" id="IPR011032">
    <property type="entry name" value="GroES-like_sf"/>
</dbReference>
<dbReference type="InterPro" id="IPR013154">
    <property type="entry name" value="ADH-like_N"/>
</dbReference>